<proteinExistence type="predicted"/>
<evidence type="ECO:0000313" key="2">
    <source>
        <dbReference type="EMBL" id="RHW74452.1"/>
    </source>
</evidence>
<gene>
    <name evidence="2" type="ORF">DPX39_010035600</name>
</gene>
<accession>A0A3L6LCT0</accession>
<comment type="caution">
    <text evidence="2">The sequence shown here is derived from an EMBL/GenBank/DDBJ whole genome shotgun (WGS) entry which is preliminary data.</text>
</comment>
<dbReference type="AlphaFoldDB" id="A0A3L6LCT0"/>
<dbReference type="EMBL" id="QSBY01000001">
    <property type="protein sequence ID" value="RHW74452.1"/>
    <property type="molecule type" value="Genomic_DNA"/>
</dbReference>
<feature type="region of interest" description="Disordered" evidence="1">
    <location>
        <begin position="1"/>
        <end position="20"/>
    </location>
</feature>
<reference evidence="2 3" key="1">
    <citation type="submission" date="2018-09" db="EMBL/GenBank/DDBJ databases">
        <title>whole genome sequence of T. equiperdum IVM-t1 strain.</title>
        <authorList>
            <person name="Suganuma K."/>
        </authorList>
    </citation>
    <scope>NUCLEOTIDE SEQUENCE [LARGE SCALE GENOMIC DNA]</scope>
    <source>
        <strain evidence="2 3">IVM-t1</strain>
    </source>
</reference>
<protein>
    <submittedName>
        <fullName evidence="2">Uncharacterized protein</fullName>
    </submittedName>
</protein>
<evidence type="ECO:0000256" key="1">
    <source>
        <dbReference type="SAM" id="MobiDB-lite"/>
    </source>
</evidence>
<sequence>MMPNGSLRASARLTPAGRMMEPPAPFTAAMQLYAQRRQMPGFMCARRAAVAAALQEMRRNYNIED</sequence>
<name>A0A3L6LCT0_9TRYP</name>
<evidence type="ECO:0000313" key="3">
    <source>
        <dbReference type="Proteomes" id="UP000266743"/>
    </source>
</evidence>
<organism evidence="2 3">
    <name type="scientific">Trypanosoma brucei equiperdum</name>
    <dbReference type="NCBI Taxonomy" id="630700"/>
    <lineage>
        <taxon>Eukaryota</taxon>
        <taxon>Discoba</taxon>
        <taxon>Euglenozoa</taxon>
        <taxon>Kinetoplastea</taxon>
        <taxon>Metakinetoplastina</taxon>
        <taxon>Trypanosomatida</taxon>
        <taxon>Trypanosomatidae</taxon>
        <taxon>Trypanosoma</taxon>
    </lineage>
</organism>
<dbReference type="Proteomes" id="UP000266743">
    <property type="component" value="Chromosome 1"/>
</dbReference>